<sequence length="536" mass="59097">MAAATYSLLLQSSLVSPSPNHKHLVRTPKPSISISISCSSHSSEQADLSLSNMNQNQNQLQQHQYQQHRRPATENIREEAHRHNSSSPNNHGFSAKYVPFNASPSTEEEYSLDDIIYRSRSGGLLDVAHDMDALRKFDGKYWKELFDSRTGRNSWPYGSGVWSKKEWVLPGIDSDHIISLFEGNSNLFWAERFGKEVLGMNDLWVKNCGISHTGSFKDLGMTVLISQVNRLRKMNRPVLGVGCASTGDTSAALSAYCAAAGIPGIVFLPANRISIAQLVQPIANGAFVLSLDTDFDGCMRLIREVTAELPIYLANSLNSLRLEGQKTAAIEILQQFDWEVPDWVIVPGGNLGNIYAFYKGFTMCRELGLVDRIPRLVCAQAANANPLYLHYKAGWSDFRSVKAISTFASAIQIGDPVSIDRAVFALKNSDGIVEEATEEELMNATSEADLTGMFNCPHTGVALAALIKLRKSKVIGPTDRTVVVSTAHGLKFTQSKIDYHSERIPDMSCKFANPPVQVKADFGSVMDVLRKKLKPV</sequence>
<protein>
    <submittedName>
        <fullName evidence="1">Uncharacterized protein</fullName>
    </submittedName>
</protein>
<evidence type="ECO:0000313" key="2">
    <source>
        <dbReference type="Proteomes" id="UP001234297"/>
    </source>
</evidence>
<dbReference type="EMBL" id="CM056816">
    <property type="protein sequence ID" value="KAJ8633153.1"/>
    <property type="molecule type" value="Genomic_DNA"/>
</dbReference>
<accession>A0ACC2LIZ3</accession>
<comment type="caution">
    <text evidence="1">The sequence shown here is derived from an EMBL/GenBank/DDBJ whole genome shotgun (WGS) entry which is preliminary data.</text>
</comment>
<gene>
    <name evidence="1" type="ORF">MRB53_026489</name>
</gene>
<reference evidence="1 2" key="1">
    <citation type="journal article" date="2022" name="Hortic Res">
        <title>A haplotype resolved chromosomal level avocado genome allows analysis of novel avocado genes.</title>
        <authorList>
            <person name="Nath O."/>
            <person name="Fletcher S.J."/>
            <person name="Hayward A."/>
            <person name="Shaw L.M."/>
            <person name="Masouleh A.K."/>
            <person name="Furtado A."/>
            <person name="Henry R.J."/>
            <person name="Mitter N."/>
        </authorList>
    </citation>
    <scope>NUCLEOTIDE SEQUENCE [LARGE SCALE GENOMIC DNA]</scope>
    <source>
        <strain evidence="2">cv. Hass</strain>
    </source>
</reference>
<name>A0ACC2LIZ3_PERAE</name>
<evidence type="ECO:0000313" key="1">
    <source>
        <dbReference type="EMBL" id="KAJ8633153.1"/>
    </source>
</evidence>
<proteinExistence type="predicted"/>
<dbReference type="Proteomes" id="UP001234297">
    <property type="component" value="Chromosome 8"/>
</dbReference>
<organism evidence="1 2">
    <name type="scientific">Persea americana</name>
    <name type="common">Avocado</name>
    <dbReference type="NCBI Taxonomy" id="3435"/>
    <lineage>
        <taxon>Eukaryota</taxon>
        <taxon>Viridiplantae</taxon>
        <taxon>Streptophyta</taxon>
        <taxon>Embryophyta</taxon>
        <taxon>Tracheophyta</taxon>
        <taxon>Spermatophyta</taxon>
        <taxon>Magnoliopsida</taxon>
        <taxon>Magnoliidae</taxon>
        <taxon>Laurales</taxon>
        <taxon>Lauraceae</taxon>
        <taxon>Persea</taxon>
    </lineage>
</organism>
<keyword evidence="2" id="KW-1185">Reference proteome</keyword>